<dbReference type="InterPro" id="IPR011989">
    <property type="entry name" value="ARM-like"/>
</dbReference>
<proteinExistence type="predicted"/>
<dbReference type="VEuPathDB" id="VectorBase:LOC119162090"/>
<dbReference type="InterPro" id="IPR000357">
    <property type="entry name" value="HEAT"/>
</dbReference>
<dbReference type="Proteomes" id="UP000821866">
    <property type="component" value="Chromosome 2"/>
</dbReference>
<reference evidence="2" key="1">
    <citation type="journal article" date="2020" name="Cell">
        <title>Large-Scale Comparative Analyses of Tick Genomes Elucidate Their Genetic Diversity and Vector Capacities.</title>
        <authorList>
            <consortium name="Tick Genome and Microbiome Consortium (TIGMIC)"/>
            <person name="Jia N."/>
            <person name="Wang J."/>
            <person name="Shi W."/>
            <person name="Du L."/>
            <person name="Sun Y."/>
            <person name="Zhan W."/>
            <person name="Jiang J.F."/>
            <person name="Wang Q."/>
            <person name="Zhang B."/>
            <person name="Ji P."/>
            <person name="Bell-Sakyi L."/>
            <person name="Cui X.M."/>
            <person name="Yuan T.T."/>
            <person name="Jiang B.G."/>
            <person name="Yang W.F."/>
            <person name="Lam T.T."/>
            <person name="Chang Q.C."/>
            <person name="Ding S.J."/>
            <person name="Wang X.J."/>
            <person name="Zhu J.G."/>
            <person name="Ruan X.D."/>
            <person name="Zhao L."/>
            <person name="Wei J.T."/>
            <person name="Ye R.Z."/>
            <person name="Que T.C."/>
            <person name="Du C.H."/>
            <person name="Zhou Y.H."/>
            <person name="Cheng J.X."/>
            <person name="Dai P.F."/>
            <person name="Guo W.B."/>
            <person name="Han X.H."/>
            <person name="Huang E.J."/>
            <person name="Li L.F."/>
            <person name="Wei W."/>
            <person name="Gao Y.C."/>
            <person name="Liu J.Z."/>
            <person name="Shao H.Z."/>
            <person name="Wang X."/>
            <person name="Wang C.C."/>
            <person name="Yang T.C."/>
            <person name="Huo Q.B."/>
            <person name="Li W."/>
            <person name="Chen H.Y."/>
            <person name="Chen S.E."/>
            <person name="Zhou L.G."/>
            <person name="Ni X.B."/>
            <person name="Tian J.H."/>
            <person name="Sheng Y."/>
            <person name="Liu T."/>
            <person name="Pan Y.S."/>
            <person name="Xia L.Y."/>
            <person name="Li J."/>
            <person name="Zhao F."/>
            <person name="Cao W.C."/>
        </authorList>
    </citation>
    <scope>NUCLEOTIDE SEQUENCE</scope>
    <source>
        <strain evidence="2">Rmic-2018</strain>
    </source>
</reference>
<reference evidence="2" key="2">
    <citation type="submission" date="2021-09" db="EMBL/GenBank/DDBJ databases">
        <authorList>
            <person name="Jia N."/>
            <person name="Wang J."/>
            <person name="Shi W."/>
            <person name="Du L."/>
            <person name="Sun Y."/>
            <person name="Zhan W."/>
            <person name="Jiang J."/>
            <person name="Wang Q."/>
            <person name="Zhang B."/>
            <person name="Ji P."/>
            <person name="Sakyi L.B."/>
            <person name="Cui X."/>
            <person name="Yuan T."/>
            <person name="Jiang B."/>
            <person name="Yang W."/>
            <person name="Lam T.T.-Y."/>
            <person name="Chang Q."/>
            <person name="Ding S."/>
            <person name="Wang X."/>
            <person name="Zhu J."/>
            <person name="Ruan X."/>
            <person name="Zhao L."/>
            <person name="Wei J."/>
            <person name="Que T."/>
            <person name="Du C."/>
            <person name="Cheng J."/>
            <person name="Dai P."/>
            <person name="Han X."/>
            <person name="Huang E."/>
            <person name="Gao Y."/>
            <person name="Liu J."/>
            <person name="Shao H."/>
            <person name="Ye R."/>
            <person name="Li L."/>
            <person name="Wei W."/>
            <person name="Wang X."/>
            <person name="Wang C."/>
            <person name="Huo Q."/>
            <person name="Li W."/>
            <person name="Guo W."/>
            <person name="Chen H."/>
            <person name="Chen S."/>
            <person name="Zhou L."/>
            <person name="Zhou L."/>
            <person name="Ni X."/>
            <person name="Tian J."/>
            <person name="Zhou Y."/>
            <person name="Sheng Y."/>
            <person name="Liu T."/>
            <person name="Pan Y."/>
            <person name="Xia L."/>
            <person name="Li J."/>
            <person name="Zhao F."/>
            <person name="Cao W."/>
        </authorList>
    </citation>
    <scope>NUCLEOTIDE SEQUENCE</scope>
    <source>
        <strain evidence="2">Rmic-2018</strain>
        <tissue evidence="2">Larvae</tissue>
    </source>
</reference>
<accession>A0A9J6EH72</accession>
<gene>
    <name evidence="2" type="ORF">HPB51_015723</name>
</gene>
<protein>
    <submittedName>
        <fullName evidence="2">Uncharacterized protein</fullName>
    </submittedName>
</protein>
<evidence type="ECO:0000313" key="3">
    <source>
        <dbReference type="Proteomes" id="UP000821866"/>
    </source>
</evidence>
<dbReference type="EMBL" id="JABSTU010000004">
    <property type="protein sequence ID" value="KAH8033734.1"/>
    <property type="molecule type" value="Genomic_DNA"/>
</dbReference>
<keyword evidence="3" id="KW-1185">Reference proteome</keyword>
<evidence type="ECO:0000313" key="2">
    <source>
        <dbReference type="EMBL" id="KAH8033734.1"/>
    </source>
</evidence>
<dbReference type="AlphaFoldDB" id="A0A9J6EH72"/>
<evidence type="ECO:0000256" key="1">
    <source>
        <dbReference type="ARBA" id="ARBA00022737"/>
    </source>
</evidence>
<name>A0A9J6EH72_RHIMP</name>
<dbReference type="Pfam" id="PF02985">
    <property type="entry name" value="HEAT"/>
    <property type="match status" value="1"/>
</dbReference>
<dbReference type="InterPro" id="IPR016024">
    <property type="entry name" value="ARM-type_fold"/>
</dbReference>
<dbReference type="SUPFAM" id="SSF48371">
    <property type="entry name" value="ARM repeat"/>
    <property type="match status" value="1"/>
</dbReference>
<organism evidence="2 3">
    <name type="scientific">Rhipicephalus microplus</name>
    <name type="common">Cattle tick</name>
    <name type="synonym">Boophilus microplus</name>
    <dbReference type="NCBI Taxonomy" id="6941"/>
    <lineage>
        <taxon>Eukaryota</taxon>
        <taxon>Metazoa</taxon>
        <taxon>Ecdysozoa</taxon>
        <taxon>Arthropoda</taxon>
        <taxon>Chelicerata</taxon>
        <taxon>Arachnida</taxon>
        <taxon>Acari</taxon>
        <taxon>Parasitiformes</taxon>
        <taxon>Ixodida</taxon>
        <taxon>Ixodoidea</taxon>
        <taxon>Ixodidae</taxon>
        <taxon>Rhipicephalinae</taxon>
        <taxon>Rhipicephalus</taxon>
        <taxon>Boophilus</taxon>
    </lineage>
</organism>
<sequence length="230" mass="25778">MEPFVLKSGIYNLMYECASDPVPEVRQATFYLLAHFAKTYSNSLSSNDASFFLPLLVEDLHPVMTALCNNVTCAIGEVALTSPAYVKPHLFVISAKLVEIMDTPETSESLRLSTAVAIAYLCYAFPVEMAPMKHNFLTPCSSLLVQLSHRKVKDFALRALFNIVHAKPRGLLQDFVDLLGARIHWLILLDDLTQAMNDLIHHHKEFYGAGLLLRFCKRLPPTLSQRVANT</sequence>
<dbReference type="Gene3D" id="1.25.10.10">
    <property type="entry name" value="Leucine-rich Repeat Variant"/>
    <property type="match status" value="1"/>
</dbReference>
<comment type="caution">
    <text evidence="2">The sequence shown here is derived from an EMBL/GenBank/DDBJ whole genome shotgun (WGS) entry which is preliminary data.</text>
</comment>
<keyword evidence="1" id="KW-0677">Repeat</keyword>